<gene>
    <name evidence="1" type="ORF">KDA_36130</name>
</gene>
<dbReference type="OrthoDB" id="9813438at2"/>
<dbReference type="InterPro" id="IPR036890">
    <property type="entry name" value="HATPase_C_sf"/>
</dbReference>
<dbReference type="AlphaFoldDB" id="A0A402BA10"/>
<dbReference type="Gene3D" id="3.30.565.10">
    <property type="entry name" value="Histidine kinase-like ATPase, C-terminal domain"/>
    <property type="match status" value="1"/>
</dbReference>
<evidence type="ECO:0000313" key="2">
    <source>
        <dbReference type="Proteomes" id="UP000287171"/>
    </source>
</evidence>
<dbReference type="Pfam" id="PF13589">
    <property type="entry name" value="HATPase_c_3"/>
    <property type="match status" value="1"/>
</dbReference>
<sequence>MDQNNNTQRINIRPGVSILSVLRHLNYKPWFALAEFVDNSLQSFFDYRQELEEVSDKQFKLKISIELDPADEGQIIIRDNAAGIHMKDFTRAFRPAAIPPNQNGLSEFGMGMKSAACWFADQWTVRTSALNEETERLITFDIGKIVHDDIEELTAQSQMARSDTHYTEITLSKLHKKPQKRTIAKIKEHLASIYRIFIRENVLELRFNGELLTYTDPVILSAPFYKNLHESPRLWKKNLDFDFGLGLRVYGFAALRERGSTSSAGFGLFRRDRIIEGSADEGYRPEYIFGHHNSFVYQRLFGELHIEGFEVSHTKDGFRWEEHEEIFLEYLKKALNEEPLPLLDQAEGHRTRPKPQEIIPGAEVATARTADVIEKEIPQVLEQQIKALPDTQNPPISLPSVTKASQRVINIELNGNQWQIILELSNDPSVGDWVSIYDQLIAEIDLFGSSIRRLGVRLALAHPFTESFGGVESARIEPLLRIAVAIALAETSARDSGVKMAGTIRRNINELLRNALFKID</sequence>
<keyword evidence="2" id="KW-1185">Reference proteome</keyword>
<protein>
    <recommendedName>
        <fullName evidence="3">ATP-binding protein</fullName>
    </recommendedName>
</protein>
<organism evidence="1 2">
    <name type="scientific">Dictyobacter alpinus</name>
    <dbReference type="NCBI Taxonomy" id="2014873"/>
    <lineage>
        <taxon>Bacteria</taxon>
        <taxon>Bacillati</taxon>
        <taxon>Chloroflexota</taxon>
        <taxon>Ktedonobacteria</taxon>
        <taxon>Ktedonobacterales</taxon>
        <taxon>Dictyobacteraceae</taxon>
        <taxon>Dictyobacter</taxon>
    </lineage>
</organism>
<dbReference type="RefSeq" id="WP_126628383.1">
    <property type="nucleotide sequence ID" value="NZ_BIFT01000001.1"/>
</dbReference>
<dbReference type="Proteomes" id="UP000287171">
    <property type="component" value="Unassembled WGS sequence"/>
</dbReference>
<evidence type="ECO:0008006" key="3">
    <source>
        <dbReference type="Google" id="ProtNLM"/>
    </source>
</evidence>
<reference evidence="2" key="1">
    <citation type="submission" date="2018-12" db="EMBL/GenBank/DDBJ databases">
        <title>Tengunoibacter tsumagoiensis gen. nov., sp. nov., Dictyobacter kobayashii sp. nov., D. alpinus sp. nov., and D. joshuensis sp. nov. and description of Dictyobacteraceae fam. nov. within the order Ktedonobacterales isolated from Tengu-no-mugimeshi.</title>
        <authorList>
            <person name="Wang C.M."/>
            <person name="Zheng Y."/>
            <person name="Sakai Y."/>
            <person name="Toyoda A."/>
            <person name="Minakuchi Y."/>
            <person name="Abe K."/>
            <person name="Yokota A."/>
            <person name="Yabe S."/>
        </authorList>
    </citation>
    <scope>NUCLEOTIDE SEQUENCE [LARGE SCALE GENOMIC DNA]</scope>
    <source>
        <strain evidence="2">Uno16</strain>
    </source>
</reference>
<evidence type="ECO:0000313" key="1">
    <source>
        <dbReference type="EMBL" id="GCE28129.1"/>
    </source>
</evidence>
<dbReference type="SUPFAM" id="SSF55874">
    <property type="entry name" value="ATPase domain of HSP90 chaperone/DNA topoisomerase II/histidine kinase"/>
    <property type="match status" value="1"/>
</dbReference>
<accession>A0A402BA10</accession>
<comment type="caution">
    <text evidence="1">The sequence shown here is derived from an EMBL/GenBank/DDBJ whole genome shotgun (WGS) entry which is preliminary data.</text>
</comment>
<name>A0A402BA10_9CHLR</name>
<dbReference type="EMBL" id="BIFT01000001">
    <property type="protein sequence ID" value="GCE28129.1"/>
    <property type="molecule type" value="Genomic_DNA"/>
</dbReference>
<proteinExistence type="predicted"/>